<dbReference type="Pfam" id="PF01676">
    <property type="entry name" value="Metalloenzyme"/>
    <property type="match status" value="2"/>
</dbReference>
<feature type="domain" description="Metalloenzyme" evidence="6">
    <location>
        <begin position="10"/>
        <end position="284"/>
    </location>
</feature>
<evidence type="ECO:0000259" key="6">
    <source>
        <dbReference type="Pfam" id="PF01676"/>
    </source>
</evidence>
<dbReference type="InterPro" id="IPR017850">
    <property type="entry name" value="Alkaline_phosphatase_core_sf"/>
</dbReference>
<comment type="similarity">
    <text evidence="4">Belongs to the BPG-independent phosphoglycerate mutase family. A-PGAM subfamily.</text>
</comment>
<dbReference type="GO" id="GO:0006096">
    <property type="term" value="P:glycolytic process"/>
    <property type="evidence" value="ECO:0007669"/>
    <property type="project" value="UniProtKB-KW"/>
</dbReference>
<dbReference type="Gene3D" id="3.40.720.10">
    <property type="entry name" value="Alkaline Phosphatase, subunit A"/>
    <property type="match status" value="1"/>
</dbReference>
<dbReference type="SUPFAM" id="SSF53649">
    <property type="entry name" value="Alkaline phosphatase-like"/>
    <property type="match status" value="1"/>
</dbReference>
<dbReference type="Proteomes" id="UP001179952">
    <property type="component" value="Unassembled WGS sequence"/>
</dbReference>
<name>A0AAV9BCE4_ACOGR</name>
<evidence type="ECO:0000256" key="4">
    <source>
        <dbReference type="ARBA" id="ARBA00005524"/>
    </source>
</evidence>
<comment type="pathway">
    <text evidence="3">Carbohydrate degradation.</text>
</comment>
<accession>A0AAV9BCE4</accession>
<comment type="caution">
    <text evidence="7">The sequence shown here is derived from an EMBL/GenBank/DDBJ whole genome shotgun (WGS) entry which is preliminary data.</text>
</comment>
<gene>
    <name evidence="7" type="ORF">QJS04_geneDACA016435</name>
</gene>
<evidence type="ECO:0000256" key="1">
    <source>
        <dbReference type="ARBA" id="ARBA00000370"/>
    </source>
</evidence>
<dbReference type="InterPro" id="IPR004456">
    <property type="entry name" value="Pglycerate_mutase_ApgM"/>
</dbReference>
<comment type="function">
    <text evidence="2">Catalyzes the interconversion of 2-phosphoglycerate and 3-phosphoglycerate.</text>
</comment>
<evidence type="ECO:0000313" key="8">
    <source>
        <dbReference type="Proteomes" id="UP001179952"/>
    </source>
</evidence>
<dbReference type="InterPro" id="IPR042253">
    <property type="entry name" value="Pglycerate_mutase_ApgM_sf"/>
</dbReference>
<keyword evidence="8" id="KW-1185">Reference proteome</keyword>
<evidence type="ECO:0000256" key="3">
    <source>
        <dbReference type="ARBA" id="ARBA00004921"/>
    </source>
</evidence>
<comment type="catalytic activity">
    <reaction evidence="1">
        <text>(2R)-2-phosphoglycerate = (2R)-3-phosphoglycerate</text>
        <dbReference type="Rhea" id="RHEA:15901"/>
        <dbReference type="ChEBI" id="CHEBI:58272"/>
        <dbReference type="ChEBI" id="CHEBI:58289"/>
        <dbReference type="EC" id="5.4.2.12"/>
    </reaction>
</comment>
<dbReference type="PANTHER" id="PTHR31209:SF0">
    <property type="entry name" value="METALLOENZYME DOMAIN-CONTAINING PROTEIN"/>
    <property type="match status" value="1"/>
</dbReference>
<evidence type="ECO:0000313" key="7">
    <source>
        <dbReference type="EMBL" id="KAK1273939.1"/>
    </source>
</evidence>
<evidence type="ECO:0000256" key="5">
    <source>
        <dbReference type="ARBA" id="ARBA00023152"/>
    </source>
</evidence>
<dbReference type="PANTHER" id="PTHR31209">
    <property type="entry name" value="COFACTOR-INDEPENDENT PHOSPHOGLYCERATE MUTASE"/>
    <property type="match status" value="1"/>
</dbReference>
<dbReference type="EMBL" id="JAUJYN010000004">
    <property type="protein sequence ID" value="KAK1273939.1"/>
    <property type="molecule type" value="Genomic_DNA"/>
</dbReference>
<evidence type="ECO:0000256" key="2">
    <source>
        <dbReference type="ARBA" id="ARBA00002315"/>
    </source>
</evidence>
<dbReference type="InterPro" id="IPR006124">
    <property type="entry name" value="Metalloenzyme"/>
</dbReference>
<sequence length="496" mass="53616">MGNADNPKRRVAFVLVDGIGDVSMPMFGYRTPLEVAKTPNLDAVASAGVNGLMDPVEAGLACGSDTAHLSLLGYDPRIYYRGRGAFESMGAGLAMSPGDIAFKSNFATIDESSGVVTSRRADRHFEEEGPILCAALDKMKLPSFPEYEVRVRYATEHRCGVVVKGPKLSGNISGTDPLKDNRLLLKAEPLDDTDEAKHTAEVVNELSKEISKILVSHPINLKRATEGKNIANVVLLRGCGIRIEVPAFEKQHGFWPCMVAPTKIIAGLGLSLDIDILEAPGATGDYRTLLTSKAIAIAKALSAPLQPSPQVFVPGEEDHKPGRSDGYDFGFLHIKAIDDAGHDKASVLKVKALEAVDTAIGQLAKLLWQAEKTGDFRYYLCITGDHSTPVEYGDHSFEPVPFTLCRLEDFVGASGGEEVITQTSLETFPLPSVKAGEDLNEVFEVSEENRRKRSKAFGGDFVSEFSEIAAARGCLGRFPGSEMMGVIKKFVKLKNE</sequence>
<dbReference type="AlphaFoldDB" id="A0AAV9BCE4"/>
<dbReference type="Pfam" id="PF10143">
    <property type="entry name" value="PhosphMutase"/>
    <property type="match status" value="1"/>
</dbReference>
<reference evidence="7" key="2">
    <citation type="submission" date="2023-06" db="EMBL/GenBank/DDBJ databases">
        <authorList>
            <person name="Ma L."/>
            <person name="Liu K.-W."/>
            <person name="Li Z."/>
            <person name="Hsiao Y.-Y."/>
            <person name="Qi Y."/>
            <person name="Fu T."/>
            <person name="Tang G."/>
            <person name="Zhang D."/>
            <person name="Sun W.-H."/>
            <person name="Liu D.-K."/>
            <person name="Li Y."/>
            <person name="Chen G.-Z."/>
            <person name="Liu X.-D."/>
            <person name="Liao X.-Y."/>
            <person name="Jiang Y.-T."/>
            <person name="Yu X."/>
            <person name="Hao Y."/>
            <person name="Huang J."/>
            <person name="Zhao X.-W."/>
            <person name="Ke S."/>
            <person name="Chen Y.-Y."/>
            <person name="Wu W.-L."/>
            <person name="Hsu J.-L."/>
            <person name="Lin Y.-F."/>
            <person name="Huang M.-D."/>
            <person name="Li C.-Y."/>
            <person name="Huang L."/>
            <person name="Wang Z.-W."/>
            <person name="Zhao X."/>
            <person name="Zhong W.-Y."/>
            <person name="Peng D.-H."/>
            <person name="Ahmad S."/>
            <person name="Lan S."/>
            <person name="Zhang J.-S."/>
            <person name="Tsai W.-C."/>
            <person name="Van De Peer Y."/>
            <person name="Liu Z.-J."/>
        </authorList>
    </citation>
    <scope>NUCLEOTIDE SEQUENCE</scope>
    <source>
        <strain evidence="7">SCP</strain>
        <tissue evidence="7">Leaves</tissue>
    </source>
</reference>
<dbReference type="Gene3D" id="3.30.70.2130">
    <property type="entry name" value="Metalloenzyme domain"/>
    <property type="match status" value="1"/>
</dbReference>
<keyword evidence="5" id="KW-0324">Glycolysis</keyword>
<organism evidence="7 8">
    <name type="scientific">Acorus gramineus</name>
    <name type="common">Dwarf sweet flag</name>
    <dbReference type="NCBI Taxonomy" id="55184"/>
    <lineage>
        <taxon>Eukaryota</taxon>
        <taxon>Viridiplantae</taxon>
        <taxon>Streptophyta</taxon>
        <taxon>Embryophyta</taxon>
        <taxon>Tracheophyta</taxon>
        <taxon>Spermatophyta</taxon>
        <taxon>Magnoliopsida</taxon>
        <taxon>Liliopsida</taxon>
        <taxon>Acoraceae</taxon>
        <taxon>Acorus</taxon>
    </lineage>
</organism>
<reference evidence="7" key="1">
    <citation type="journal article" date="2023" name="Nat. Commun.">
        <title>Diploid and tetraploid genomes of Acorus and the evolution of monocots.</title>
        <authorList>
            <person name="Ma L."/>
            <person name="Liu K.W."/>
            <person name="Li Z."/>
            <person name="Hsiao Y.Y."/>
            <person name="Qi Y."/>
            <person name="Fu T."/>
            <person name="Tang G.D."/>
            <person name="Zhang D."/>
            <person name="Sun W.H."/>
            <person name="Liu D.K."/>
            <person name="Li Y."/>
            <person name="Chen G.Z."/>
            <person name="Liu X.D."/>
            <person name="Liao X.Y."/>
            <person name="Jiang Y.T."/>
            <person name="Yu X."/>
            <person name="Hao Y."/>
            <person name="Huang J."/>
            <person name="Zhao X.W."/>
            <person name="Ke S."/>
            <person name="Chen Y.Y."/>
            <person name="Wu W.L."/>
            <person name="Hsu J.L."/>
            <person name="Lin Y.F."/>
            <person name="Huang M.D."/>
            <person name="Li C.Y."/>
            <person name="Huang L."/>
            <person name="Wang Z.W."/>
            <person name="Zhao X."/>
            <person name="Zhong W.Y."/>
            <person name="Peng D.H."/>
            <person name="Ahmad S."/>
            <person name="Lan S."/>
            <person name="Zhang J.S."/>
            <person name="Tsai W.C."/>
            <person name="Van de Peer Y."/>
            <person name="Liu Z.J."/>
        </authorList>
    </citation>
    <scope>NUCLEOTIDE SEQUENCE</scope>
    <source>
        <strain evidence="7">SCP</strain>
    </source>
</reference>
<protein>
    <recommendedName>
        <fullName evidence="6">Metalloenzyme domain-containing protein</fullName>
    </recommendedName>
</protein>
<dbReference type="GO" id="GO:0046872">
    <property type="term" value="F:metal ion binding"/>
    <property type="evidence" value="ECO:0007669"/>
    <property type="project" value="InterPro"/>
</dbReference>
<dbReference type="CDD" id="cd16011">
    <property type="entry name" value="iPGM_like"/>
    <property type="match status" value="1"/>
</dbReference>
<proteinExistence type="inferred from homology"/>
<dbReference type="GO" id="GO:0004619">
    <property type="term" value="F:phosphoglycerate mutase activity"/>
    <property type="evidence" value="ECO:0007669"/>
    <property type="project" value="UniProtKB-EC"/>
</dbReference>
<feature type="domain" description="Metalloenzyme" evidence="6">
    <location>
        <begin position="325"/>
        <end position="406"/>
    </location>
</feature>